<evidence type="ECO:0000313" key="3">
    <source>
        <dbReference type="Proteomes" id="UP000664859"/>
    </source>
</evidence>
<sequence>MVMHCHIAQHSDDGILKVSQIAGTQPTTPDVTDFGTCAAAVPDSTPYNAKGPAAVPGTLQAESFDLGGEGIAYHNINIARGAPSAARVGEAAVEIDQLGNSLAVTYIRSGEWLRYSVTAQAGAYTVALDVAAAARSAAQGGAIGMNWSLFLDVPAGDGCPAPGADNELVAVADDQWNGSGGALKFAPYTVATAFMLPQGAHTLTLCFNSDAGFSLDSLQLDACGNTVAQCKKL</sequence>
<dbReference type="Gene3D" id="2.60.120.260">
    <property type="entry name" value="Galactose-binding domain-like"/>
    <property type="match status" value="1"/>
</dbReference>
<organism evidence="2 3">
    <name type="scientific">Tribonema minus</name>
    <dbReference type="NCBI Taxonomy" id="303371"/>
    <lineage>
        <taxon>Eukaryota</taxon>
        <taxon>Sar</taxon>
        <taxon>Stramenopiles</taxon>
        <taxon>Ochrophyta</taxon>
        <taxon>PX clade</taxon>
        <taxon>Xanthophyceae</taxon>
        <taxon>Tribonematales</taxon>
        <taxon>Tribonemataceae</taxon>
        <taxon>Tribonema</taxon>
    </lineage>
</organism>
<dbReference type="Proteomes" id="UP000664859">
    <property type="component" value="Unassembled WGS sequence"/>
</dbReference>
<keyword evidence="3" id="KW-1185">Reference proteome</keyword>
<gene>
    <name evidence="2" type="ORF">JKP88DRAFT_133894</name>
</gene>
<proteinExistence type="predicted"/>
<comment type="caution">
    <text evidence="2">The sequence shown here is derived from an EMBL/GenBank/DDBJ whole genome shotgun (WGS) entry which is preliminary data.</text>
</comment>
<dbReference type="OrthoDB" id="10681002at2759"/>
<dbReference type="SUPFAM" id="SSF49785">
    <property type="entry name" value="Galactose-binding domain-like"/>
    <property type="match status" value="1"/>
</dbReference>
<feature type="non-terminal residue" evidence="2">
    <location>
        <position position="233"/>
    </location>
</feature>
<dbReference type="SMART" id="SM00606">
    <property type="entry name" value="CBD_IV"/>
    <property type="match status" value="1"/>
</dbReference>
<dbReference type="InterPro" id="IPR006584">
    <property type="entry name" value="Cellulose-bd_IV"/>
</dbReference>
<feature type="domain" description="Cellulose binding type IV" evidence="1">
    <location>
        <begin position="52"/>
        <end position="222"/>
    </location>
</feature>
<protein>
    <recommendedName>
        <fullName evidence="1">Cellulose binding type IV domain-containing protein</fullName>
    </recommendedName>
</protein>
<dbReference type="EMBL" id="JAFCMP010000193">
    <property type="protein sequence ID" value="KAG5183651.1"/>
    <property type="molecule type" value="Genomic_DNA"/>
</dbReference>
<evidence type="ECO:0000313" key="2">
    <source>
        <dbReference type="EMBL" id="KAG5183651.1"/>
    </source>
</evidence>
<dbReference type="AlphaFoldDB" id="A0A835YXZ8"/>
<evidence type="ECO:0000259" key="1">
    <source>
        <dbReference type="SMART" id="SM00606"/>
    </source>
</evidence>
<dbReference type="InterPro" id="IPR008979">
    <property type="entry name" value="Galactose-bd-like_sf"/>
</dbReference>
<reference evidence="2" key="1">
    <citation type="submission" date="2021-02" db="EMBL/GenBank/DDBJ databases">
        <title>First Annotated Genome of the Yellow-green Alga Tribonema minus.</title>
        <authorList>
            <person name="Mahan K.M."/>
        </authorList>
    </citation>
    <scope>NUCLEOTIDE SEQUENCE</scope>
    <source>
        <strain evidence="2">UTEX B ZZ1240</strain>
    </source>
</reference>
<accession>A0A835YXZ8</accession>
<name>A0A835YXZ8_9STRA</name>
<dbReference type="GO" id="GO:0030246">
    <property type="term" value="F:carbohydrate binding"/>
    <property type="evidence" value="ECO:0007669"/>
    <property type="project" value="InterPro"/>
</dbReference>